<keyword evidence="1" id="KW-1133">Transmembrane helix</keyword>
<organism evidence="2 3">
    <name type="scientific">Paenibacillus bovis</name>
    <dbReference type="NCBI Taxonomy" id="1616788"/>
    <lineage>
        <taxon>Bacteria</taxon>
        <taxon>Bacillati</taxon>
        <taxon>Bacillota</taxon>
        <taxon>Bacilli</taxon>
        <taxon>Bacillales</taxon>
        <taxon>Paenibacillaceae</taxon>
        <taxon>Paenibacillus</taxon>
    </lineage>
</organism>
<proteinExistence type="predicted"/>
<dbReference type="KEGG" id="pbv:AR543_08565"/>
<dbReference type="AlphaFoldDB" id="A0A172ZM37"/>
<feature type="transmembrane region" description="Helical" evidence="1">
    <location>
        <begin position="21"/>
        <end position="40"/>
    </location>
</feature>
<evidence type="ECO:0000256" key="1">
    <source>
        <dbReference type="SAM" id="Phobius"/>
    </source>
</evidence>
<keyword evidence="3" id="KW-1185">Reference proteome</keyword>
<keyword evidence="1" id="KW-0472">Membrane</keyword>
<dbReference type="EMBL" id="CP013023">
    <property type="protein sequence ID" value="ANF98715.1"/>
    <property type="molecule type" value="Genomic_DNA"/>
</dbReference>
<reference evidence="2 3" key="2">
    <citation type="journal article" date="2016" name="Int. J. Syst. Evol. Microbiol.">
        <title>Paenibacillus bovis sp. nov., isolated from raw yak (Bos grunniens) milk.</title>
        <authorList>
            <person name="Gao C."/>
            <person name="Han J."/>
            <person name="Liu Z."/>
            <person name="Xu X."/>
            <person name="Hang F."/>
            <person name="Wu Z."/>
        </authorList>
    </citation>
    <scope>NUCLEOTIDE SEQUENCE [LARGE SCALE GENOMIC DNA]</scope>
    <source>
        <strain evidence="2 3">BD3526</strain>
    </source>
</reference>
<dbReference type="STRING" id="1616788.AR543_08565"/>
<reference evidence="3" key="1">
    <citation type="submission" date="2015-10" db="EMBL/GenBank/DDBJ databases">
        <title>Genome of Paenibacillus bovis sp. nov.</title>
        <authorList>
            <person name="Wu Z."/>
            <person name="Gao C."/>
            <person name="Liu Z."/>
            <person name="Zheng H."/>
        </authorList>
    </citation>
    <scope>NUCLEOTIDE SEQUENCE [LARGE SCALE GENOMIC DNA]</scope>
    <source>
        <strain evidence="3">BD3526</strain>
    </source>
</reference>
<evidence type="ECO:0000313" key="3">
    <source>
        <dbReference type="Proteomes" id="UP000078148"/>
    </source>
</evidence>
<protein>
    <submittedName>
        <fullName evidence="2">Uncharacterized protein</fullName>
    </submittedName>
</protein>
<dbReference type="Proteomes" id="UP000078148">
    <property type="component" value="Chromosome"/>
</dbReference>
<gene>
    <name evidence="2" type="ORF">AR543_08565</name>
</gene>
<evidence type="ECO:0000313" key="2">
    <source>
        <dbReference type="EMBL" id="ANF98715.1"/>
    </source>
</evidence>
<accession>A0A172ZM37</accession>
<name>A0A172ZM37_9BACL</name>
<sequence length="760" mass="84332">MRSCLGALWCRVSDTRGAVTIFMIVVLAGVFMFTAVFIDYSRIAAMEVQSERLTHAVVRSVMSAYEPEFQKDYGLFAFGESDATQLLDTALTENFNYTDQEDSFHLIPLQADQTSIELSRPLGKYDTFNQQIQEEMKYKAPIDFTIEIVEKMRTMSGIMKETTQTVSVLNKVRKPYEAREKAIDKLIALQKKTADEVKELAKMIMYPAASSIADKNVGSISSIAQIAAQFKNYTDLISEDKKRKKKDKPRINTAKIAAYKSRSSSLLLKIPSKVETLLETHKHTYSEGIDLMSDIRGYNQKIADIIQEEKNRSANASYDKVSGAKIPGSTAKGDAGAEQQLAELRKNLDQLVLSSDLLNRMEASVKSQQTDYTAISQSVKSLVTEAGQQITLTSGSASSLKNSTIRTARLLQTYLDNYSGSAPEGTIGKIEKELAAARAGTDSISKDEAKAEKDMKKAELMLGGIAGIGAAADVVAQDFSEVNGYYEESLNFNSSVGGEQSKVKLDKDPYDESQKSMDAMDVIFGGVSESLMNGRNEFFQNEYAIHYFEPFDITFFRNMAESFQNGDGNQAADALAEVDVSKLVQEFAVEHQQVEYIIYGFNDVTANLTAAYSEIFGVRLAIRTAEGLVKSAKLGHPLAVLAAGVAYGVEMAIKDMIDLFTKGHTDLSAYMKVPFEYRDYLRLFLLQTNNEKKMSRMLALIRFGTKINPAERNTYASAHVRTGMRIWFLPGVMKMLKTGQADSSVEQGVYYADKQADYGY</sequence>
<keyword evidence="1" id="KW-0812">Transmembrane</keyword>